<dbReference type="InterPro" id="IPR028081">
    <property type="entry name" value="Leu-bd"/>
</dbReference>
<evidence type="ECO:0000313" key="6">
    <source>
        <dbReference type="EMBL" id="ACM06461.1"/>
    </source>
</evidence>
<proteinExistence type="inferred from homology"/>
<dbReference type="HOGENOM" id="CLU_027128_1_2_0"/>
<sequence length="437" mass="47666">MNRRRFLAFSVSALASSLLAACGGGAGPTPTPTTAPSPTPASAPVQTPVAAASPTPQVAATPTVARPATPFKIGVVVAQTGNLASSGRRHIEGMQLALDELGNTAAGRQLQLLPADSAGNPDQAKTHVRRLVESDKVDVITGFTITPELTAVRDYLHEQKQVTIVSIAGWPPLTRDPKVRSPYIFRSSFCQGQYEFIQAKWAYEKGGYRNIALMAPDYTTGRTVAQIFGDYFKKSGGQIAAEVYPPLDTTDFGPYLQRILQDAANADAVWAWFIGADAIRFMTQYQEFGLKDRYPLLGGAEVGDDPYLPEVGEAALGIVSAINYAARYDRPQNKEFVAKFQQKFNRLPGHLEYWGYITVMILAHALETVKGDTSDEDAFLQAIRNVRFQGPMNEVRFHPEAQGVITTVLVRRVEKLPDGTLGNVVLDEYPNIDDLSF</sequence>
<dbReference type="AlphaFoldDB" id="B9L542"/>
<evidence type="ECO:0000256" key="2">
    <source>
        <dbReference type="ARBA" id="ARBA00022729"/>
    </source>
</evidence>
<dbReference type="InterPro" id="IPR051010">
    <property type="entry name" value="BCAA_transport"/>
</dbReference>
<keyword evidence="7" id="KW-1185">Reference proteome</keyword>
<feature type="region of interest" description="Disordered" evidence="3">
    <location>
        <begin position="25"/>
        <end position="47"/>
    </location>
</feature>
<keyword evidence="6" id="KW-0614">Plasmid</keyword>
<dbReference type="SUPFAM" id="SSF53822">
    <property type="entry name" value="Periplasmic binding protein-like I"/>
    <property type="match status" value="1"/>
</dbReference>
<evidence type="ECO:0000259" key="5">
    <source>
        <dbReference type="Pfam" id="PF13458"/>
    </source>
</evidence>
<feature type="compositionally biased region" description="Pro residues" evidence="3">
    <location>
        <begin position="29"/>
        <end position="41"/>
    </location>
</feature>
<geneLocation type="plasmid" evidence="7">
    <name>Tros</name>
</geneLocation>
<keyword evidence="6" id="KW-0675">Receptor</keyword>
<dbReference type="Proteomes" id="UP000000447">
    <property type="component" value="Plasmid unnamed"/>
</dbReference>
<accession>B9L542</accession>
<evidence type="ECO:0000256" key="4">
    <source>
        <dbReference type="SAM" id="SignalP"/>
    </source>
</evidence>
<dbReference type="PANTHER" id="PTHR30483:SF6">
    <property type="entry name" value="PERIPLASMIC BINDING PROTEIN OF ABC TRANSPORTER FOR NATURAL AMINO ACIDS"/>
    <property type="match status" value="1"/>
</dbReference>
<gene>
    <name evidence="6" type="ordered locus">trd_A0906</name>
</gene>
<dbReference type="eggNOG" id="COG0683">
    <property type="taxonomic scope" value="Bacteria"/>
</dbReference>
<dbReference type="Gene3D" id="3.40.50.2300">
    <property type="match status" value="2"/>
</dbReference>
<reference evidence="6 7" key="1">
    <citation type="journal article" date="2009" name="PLoS ONE">
        <title>Complete genome sequence of the aerobic CO-oxidizing thermophile Thermomicrobium roseum.</title>
        <authorList>
            <person name="Wu D."/>
            <person name="Raymond J."/>
            <person name="Wu M."/>
            <person name="Chatterji S."/>
            <person name="Ren Q."/>
            <person name="Graham J.E."/>
            <person name="Bryant D.A."/>
            <person name="Robb F."/>
            <person name="Colman A."/>
            <person name="Tallon L.J."/>
            <person name="Badger J.H."/>
            <person name="Madupu R."/>
            <person name="Ward N.L."/>
            <person name="Eisen J.A."/>
        </authorList>
    </citation>
    <scope>NUCLEOTIDE SEQUENCE [LARGE SCALE GENOMIC DNA]</scope>
    <source>
        <strain evidence="7">ATCC 27502 / DSM 5159 / P-2</strain>
        <plasmid evidence="6">unnamed</plasmid>
    </source>
</reference>
<evidence type="ECO:0000313" key="7">
    <source>
        <dbReference type="Proteomes" id="UP000000447"/>
    </source>
</evidence>
<feature type="domain" description="Leucine-binding protein" evidence="5">
    <location>
        <begin position="70"/>
        <end position="414"/>
    </location>
</feature>
<keyword evidence="2 4" id="KW-0732">Signal</keyword>
<dbReference type="InterPro" id="IPR028082">
    <property type="entry name" value="Peripla_BP_I"/>
</dbReference>
<dbReference type="RefSeq" id="WP_012642448.1">
    <property type="nucleotide sequence ID" value="NC_011961.1"/>
</dbReference>
<organism evidence="6 7">
    <name type="scientific">Thermomicrobium roseum (strain ATCC 27502 / DSM 5159 / P-2)</name>
    <dbReference type="NCBI Taxonomy" id="309801"/>
    <lineage>
        <taxon>Bacteria</taxon>
        <taxon>Pseudomonadati</taxon>
        <taxon>Thermomicrobiota</taxon>
        <taxon>Thermomicrobia</taxon>
        <taxon>Thermomicrobiales</taxon>
        <taxon>Thermomicrobiaceae</taxon>
        <taxon>Thermomicrobium</taxon>
    </lineage>
</organism>
<dbReference type="KEGG" id="tro:trd_A0906"/>
<protein>
    <submittedName>
        <fullName evidence="6">Receptor family ligand binding region</fullName>
    </submittedName>
</protein>
<evidence type="ECO:0000256" key="3">
    <source>
        <dbReference type="SAM" id="MobiDB-lite"/>
    </source>
</evidence>
<evidence type="ECO:0000256" key="1">
    <source>
        <dbReference type="ARBA" id="ARBA00010062"/>
    </source>
</evidence>
<feature type="chain" id="PRO_5002886090" evidence="4">
    <location>
        <begin position="21"/>
        <end position="437"/>
    </location>
</feature>
<dbReference type="PROSITE" id="PS51257">
    <property type="entry name" value="PROKAR_LIPOPROTEIN"/>
    <property type="match status" value="1"/>
</dbReference>
<dbReference type="Pfam" id="PF13458">
    <property type="entry name" value="Peripla_BP_6"/>
    <property type="match status" value="1"/>
</dbReference>
<dbReference type="CDD" id="cd06360">
    <property type="entry name" value="PBP1_alkylbenzenes-like"/>
    <property type="match status" value="1"/>
</dbReference>
<name>B9L542_THERP</name>
<dbReference type="PANTHER" id="PTHR30483">
    <property type="entry name" value="LEUCINE-SPECIFIC-BINDING PROTEIN"/>
    <property type="match status" value="1"/>
</dbReference>
<feature type="signal peptide" evidence="4">
    <location>
        <begin position="1"/>
        <end position="20"/>
    </location>
</feature>
<comment type="similarity">
    <text evidence="1">Belongs to the leucine-binding protein family.</text>
</comment>
<dbReference type="OrthoDB" id="9794229at2"/>
<dbReference type="EMBL" id="CP001276">
    <property type="protein sequence ID" value="ACM06461.1"/>
    <property type="molecule type" value="Genomic_DNA"/>
</dbReference>